<keyword evidence="8" id="KW-1185">Reference proteome</keyword>
<dbReference type="PANTHER" id="PTHR21600:SF44">
    <property type="entry name" value="RIBOSOMAL LARGE SUBUNIT PSEUDOURIDINE SYNTHASE D"/>
    <property type="match status" value="1"/>
</dbReference>
<dbReference type="InterPro" id="IPR006225">
    <property type="entry name" value="PsdUridine_synth_RluC/D"/>
</dbReference>
<keyword evidence="4" id="KW-0694">RNA-binding</keyword>
<dbReference type="InterPro" id="IPR020103">
    <property type="entry name" value="PsdUridine_synth_cat_dom_sf"/>
</dbReference>
<dbReference type="NCBIfam" id="NF008385">
    <property type="entry name" value="PRK11180.1"/>
    <property type="match status" value="1"/>
</dbReference>
<dbReference type="NCBIfam" id="TIGR00005">
    <property type="entry name" value="rluA_subfam"/>
    <property type="match status" value="1"/>
</dbReference>
<evidence type="ECO:0000313" key="8">
    <source>
        <dbReference type="Proteomes" id="UP001626549"/>
    </source>
</evidence>
<organism evidence="7 8">
    <name type="scientific">Congregibacter brevis</name>
    <dbReference type="NCBI Taxonomy" id="3081201"/>
    <lineage>
        <taxon>Bacteria</taxon>
        <taxon>Pseudomonadati</taxon>
        <taxon>Pseudomonadota</taxon>
        <taxon>Gammaproteobacteria</taxon>
        <taxon>Cellvibrionales</taxon>
        <taxon>Halieaceae</taxon>
        <taxon>Congregibacter</taxon>
    </lineage>
</organism>
<comment type="catalytic activity">
    <reaction evidence="3">
        <text>uridine(1911/1915/1917) in 23S rRNA = pseudouridine(1911/1915/1917) in 23S rRNA</text>
        <dbReference type="Rhea" id="RHEA:42524"/>
        <dbReference type="Rhea" id="RHEA-COMP:10097"/>
        <dbReference type="Rhea" id="RHEA-COMP:10098"/>
        <dbReference type="ChEBI" id="CHEBI:65314"/>
        <dbReference type="ChEBI" id="CHEBI:65315"/>
        <dbReference type="EC" id="5.4.99.23"/>
    </reaction>
</comment>
<dbReference type="Gene3D" id="3.10.290.10">
    <property type="entry name" value="RNA-binding S4 domain"/>
    <property type="match status" value="1"/>
</dbReference>
<dbReference type="InterPro" id="IPR036986">
    <property type="entry name" value="S4_RNA-bd_sf"/>
</dbReference>
<evidence type="ECO:0000313" key="7">
    <source>
        <dbReference type="EMBL" id="WOJ96480.1"/>
    </source>
</evidence>
<dbReference type="GO" id="GO:0160140">
    <property type="term" value="F:23S rRNA pseudouridine(1911/1915/1917) synthase activity"/>
    <property type="evidence" value="ECO:0007669"/>
    <property type="project" value="UniProtKB-EC"/>
</dbReference>
<comment type="similarity">
    <text evidence="1 5">Belongs to the pseudouridine synthase RluA family.</text>
</comment>
<name>A0ABZ0IDP0_9GAMM</name>
<dbReference type="Pfam" id="PF00849">
    <property type="entry name" value="PseudoU_synth_2"/>
    <property type="match status" value="1"/>
</dbReference>
<accession>A0ABZ0IDP0</accession>
<proteinExistence type="inferred from homology"/>
<sequence>MIERNATAGDDLAGARFDQAAAQLFSEFSRARLQTWIRGGQLLLDGAKARPRDAVESGAVLSLSAELESEVSWGAEALPLDIVYEDEEILVIDKPAGLVVHPGAGNHHGTLVNALLNHRPALEAVPRGGIVHRLDKETSGLLVVAGTLNAHRSLVAQLQKKDVQREYFAIVRGVPSGGGRIEAAIGRHPRQRTRMAVVANGGKPAVTHYRIAQRFAQYTALNVQLETGRTHQIRVHMAHRGYPLLGDPVYGGRLQLPRGCSDRLADTLREFRRQALHARCLSFVHPGSGDYCSFESPLADDLERLLQILTEENSEHDGLEY</sequence>
<dbReference type="RefSeq" id="WP_407327157.1">
    <property type="nucleotide sequence ID" value="NZ_CP136865.1"/>
</dbReference>
<evidence type="ECO:0000256" key="3">
    <source>
        <dbReference type="ARBA" id="ARBA00036882"/>
    </source>
</evidence>
<dbReference type="PROSITE" id="PS50889">
    <property type="entry name" value="S4"/>
    <property type="match status" value="1"/>
</dbReference>
<evidence type="ECO:0000256" key="5">
    <source>
        <dbReference type="RuleBase" id="RU362028"/>
    </source>
</evidence>
<dbReference type="InterPro" id="IPR006145">
    <property type="entry name" value="PsdUridine_synth_RsuA/RluA"/>
</dbReference>
<keyword evidence="2 5" id="KW-0413">Isomerase</keyword>
<protein>
    <recommendedName>
        <fullName evidence="5">Pseudouridine synthase</fullName>
        <ecNumber evidence="5">5.4.99.-</ecNumber>
    </recommendedName>
</protein>
<dbReference type="EC" id="5.4.99.-" evidence="5"/>
<dbReference type="Gene3D" id="3.30.2350.10">
    <property type="entry name" value="Pseudouridine synthase"/>
    <property type="match status" value="1"/>
</dbReference>
<evidence type="ECO:0000256" key="4">
    <source>
        <dbReference type="PROSITE-ProRule" id="PRU00182"/>
    </source>
</evidence>
<evidence type="ECO:0000259" key="6">
    <source>
        <dbReference type="Pfam" id="PF00849"/>
    </source>
</evidence>
<dbReference type="CDD" id="cd02869">
    <property type="entry name" value="PseudoU_synth_RluA_like"/>
    <property type="match status" value="1"/>
</dbReference>
<evidence type="ECO:0000256" key="1">
    <source>
        <dbReference type="ARBA" id="ARBA00010876"/>
    </source>
</evidence>
<dbReference type="InterPro" id="IPR006224">
    <property type="entry name" value="PsdUridine_synth_RluA-like_CS"/>
</dbReference>
<dbReference type="PROSITE" id="PS01129">
    <property type="entry name" value="PSI_RLU"/>
    <property type="match status" value="1"/>
</dbReference>
<dbReference type="PANTHER" id="PTHR21600">
    <property type="entry name" value="MITOCHONDRIAL RNA PSEUDOURIDINE SYNTHASE"/>
    <property type="match status" value="1"/>
</dbReference>
<dbReference type="SUPFAM" id="SSF55120">
    <property type="entry name" value="Pseudouridine synthase"/>
    <property type="match status" value="1"/>
</dbReference>
<gene>
    <name evidence="7" type="primary">rluD</name>
    <name evidence="7" type="ORF">R0137_14700</name>
</gene>
<dbReference type="Proteomes" id="UP001626549">
    <property type="component" value="Chromosome"/>
</dbReference>
<feature type="domain" description="Pseudouridine synthase RsuA/RluA-like" evidence="6">
    <location>
        <begin position="89"/>
        <end position="239"/>
    </location>
</feature>
<comment type="function">
    <text evidence="5">Responsible for synthesis of pseudouridine from uracil.</text>
</comment>
<evidence type="ECO:0000256" key="2">
    <source>
        <dbReference type="ARBA" id="ARBA00023235"/>
    </source>
</evidence>
<comment type="catalytic activity">
    <reaction evidence="5">
        <text>a uridine in RNA = a pseudouridine in RNA</text>
        <dbReference type="Rhea" id="RHEA:48348"/>
        <dbReference type="Rhea" id="RHEA-COMP:12068"/>
        <dbReference type="Rhea" id="RHEA-COMP:12069"/>
        <dbReference type="ChEBI" id="CHEBI:65314"/>
        <dbReference type="ChEBI" id="CHEBI:65315"/>
    </reaction>
</comment>
<dbReference type="SUPFAM" id="SSF55174">
    <property type="entry name" value="Alpha-L RNA-binding motif"/>
    <property type="match status" value="1"/>
</dbReference>
<reference evidence="7 8" key="1">
    <citation type="submission" date="2023-10" db="EMBL/GenBank/DDBJ databases">
        <title>Two novel species belonging to the OM43/NOR5 clade.</title>
        <authorList>
            <person name="Park M."/>
        </authorList>
    </citation>
    <scope>NUCLEOTIDE SEQUENCE [LARGE SCALE GENOMIC DNA]</scope>
    <source>
        <strain evidence="7 8">IMCC45268</strain>
    </source>
</reference>
<dbReference type="EMBL" id="CP136865">
    <property type="protein sequence ID" value="WOJ96480.1"/>
    <property type="molecule type" value="Genomic_DNA"/>
</dbReference>
<dbReference type="InterPro" id="IPR050188">
    <property type="entry name" value="RluA_PseudoU_synthase"/>
</dbReference>